<feature type="chain" id="PRO_5031330114" description="Autoinducer 2-binding periplasmic protein LuxP" evidence="5">
    <location>
        <begin position="20"/>
        <end position="369"/>
    </location>
</feature>
<accession>A0A7W2FTK7</accession>
<comment type="subcellular location">
    <subcellularLocation>
        <location evidence="1">Cell envelope</location>
    </subcellularLocation>
</comment>
<organism evidence="7 8">
    <name type="scientific">Vibrio marinisediminis</name>
    <dbReference type="NCBI Taxonomy" id="2758441"/>
    <lineage>
        <taxon>Bacteria</taxon>
        <taxon>Pseudomonadati</taxon>
        <taxon>Pseudomonadota</taxon>
        <taxon>Gammaproteobacteria</taxon>
        <taxon>Vibrionales</taxon>
        <taxon>Vibrionaceae</taxon>
        <taxon>Vibrio</taxon>
    </lineage>
</organism>
<dbReference type="RefSeq" id="WP_182110030.1">
    <property type="nucleotide sequence ID" value="NZ_JACFYF010000013.1"/>
</dbReference>
<dbReference type="InterPro" id="IPR025997">
    <property type="entry name" value="SBP_2_dom"/>
</dbReference>
<feature type="signal peptide" evidence="5">
    <location>
        <begin position="1"/>
        <end position="19"/>
    </location>
</feature>
<evidence type="ECO:0000256" key="1">
    <source>
        <dbReference type="ARBA" id="ARBA00004196"/>
    </source>
</evidence>
<reference evidence="7 8" key="1">
    <citation type="submission" date="2020-07" db="EMBL/GenBank/DDBJ databases">
        <title>Vibrio marinisediminis sp. nov., isolated from marine sediment.</title>
        <authorList>
            <person name="Ji X."/>
        </authorList>
    </citation>
    <scope>NUCLEOTIDE SEQUENCE [LARGE SCALE GENOMIC DNA]</scope>
    <source>
        <strain evidence="7 8">404</strain>
    </source>
</reference>
<dbReference type="Proteomes" id="UP000571701">
    <property type="component" value="Unassembled WGS sequence"/>
</dbReference>
<evidence type="ECO:0000313" key="8">
    <source>
        <dbReference type="Proteomes" id="UP000571701"/>
    </source>
</evidence>
<dbReference type="EMBL" id="JACFYF010000013">
    <property type="protein sequence ID" value="MBA5763965.1"/>
    <property type="molecule type" value="Genomic_DNA"/>
</dbReference>
<evidence type="ECO:0000313" key="7">
    <source>
        <dbReference type="EMBL" id="MBA5763965.1"/>
    </source>
</evidence>
<dbReference type="GO" id="GO:0030313">
    <property type="term" value="C:cell envelope"/>
    <property type="evidence" value="ECO:0007669"/>
    <property type="project" value="UniProtKB-SubCell"/>
</dbReference>
<dbReference type="GO" id="GO:0055085">
    <property type="term" value="P:transmembrane transport"/>
    <property type="evidence" value="ECO:0007669"/>
    <property type="project" value="UniProtKB-ARBA"/>
</dbReference>
<sequence length="369" mass="41786">MHKLALASLFLISSSFANVACAQTAQILNGYWQYDEYLDANPSQRALTEKLSKTVREKPSPLNVQQNEPITISVVYPGQQISDYWVRNIKAFEARMDELHIKYTINQVFTRPNLDAKQQSLSLLEAVQNKSDYLVFTLDTTRHRKFIEHVLSSSDTKLILQNITTPVRAWSDQQPFMYVGFDHMLGANVIESYYRENTRLGSKYSVLYFSEGYVSDARGDTFIENMSLHGNYQLTSSFYTKATQESGYNAALTAIAKDPDIDFIYACSTDVALGAVEAVKQLNRSDIKINGWGGGTAELEAIEQGELDFTVMRMNDDTGVAMAEAIKWDLEGKSVPTVYSGDFELVTSKDSKEKIERFKQRAFRYSDQQ</sequence>
<evidence type="ECO:0000256" key="5">
    <source>
        <dbReference type="SAM" id="SignalP"/>
    </source>
</evidence>
<evidence type="ECO:0000259" key="6">
    <source>
        <dbReference type="Pfam" id="PF13407"/>
    </source>
</evidence>
<dbReference type="GO" id="GO:0030246">
    <property type="term" value="F:carbohydrate binding"/>
    <property type="evidence" value="ECO:0007669"/>
    <property type="project" value="UniProtKB-ARBA"/>
</dbReference>
<dbReference type="Gene3D" id="3.40.50.2300">
    <property type="match status" value="2"/>
</dbReference>
<dbReference type="Pfam" id="PF13407">
    <property type="entry name" value="Peripla_BP_4"/>
    <property type="match status" value="1"/>
</dbReference>
<dbReference type="InterPro" id="IPR028082">
    <property type="entry name" value="Peripla_BP_I"/>
</dbReference>
<feature type="domain" description="Periplasmic binding protein" evidence="6">
    <location>
        <begin position="72"/>
        <end position="328"/>
    </location>
</feature>
<name>A0A7W2FTK7_9VIBR</name>
<comment type="caution">
    <text evidence="7">The sequence shown here is derived from an EMBL/GenBank/DDBJ whole genome shotgun (WGS) entry which is preliminary data.</text>
</comment>
<dbReference type="AlphaFoldDB" id="A0A7W2FTK7"/>
<gene>
    <name evidence="7" type="ORF">H2O73_16495</name>
</gene>
<evidence type="ECO:0000256" key="2">
    <source>
        <dbReference type="ARBA" id="ARBA00007639"/>
    </source>
</evidence>
<evidence type="ECO:0000256" key="4">
    <source>
        <dbReference type="ARBA" id="ARBA00022729"/>
    </source>
</evidence>
<dbReference type="SUPFAM" id="SSF53822">
    <property type="entry name" value="Periplasmic binding protein-like I"/>
    <property type="match status" value="1"/>
</dbReference>
<comment type="similarity">
    <text evidence="2">Belongs to the bacterial solute-binding protein 2 family.</text>
</comment>
<dbReference type="PANTHER" id="PTHR46847:SF1">
    <property type="entry name" value="D-ALLOSE-BINDING PERIPLASMIC PROTEIN-RELATED"/>
    <property type="match status" value="1"/>
</dbReference>
<proteinExistence type="inferred from homology"/>
<dbReference type="PANTHER" id="PTHR46847">
    <property type="entry name" value="D-ALLOSE-BINDING PERIPLASMIC PROTEIN-RELATED"/>
    <property type="match status" value="1"/>
</dbReference>
<protein>
    <recommendedName>
        <fullName evidence="3">Autoinducer 2-binding periplasmic protein LuxP</fullName>
    </recommendedName>
</protein>
<keyword evidence="4 5" id="KW-0732">Signal</keyword>
<keyword evidence="8" id="KW-1185">Reference proteome</keyword>
<evidence type="ECO:0000256" key="3">
    <source>
        <dbReference type="ARBA" id="ARBA00022181"/>
    </source>
</evidence>